<dbReference type="AlphaFoldDB" id="A0A1Y5EMK0"/>
<dbReference type="EMBL" id="MAAF01000040">
    <property type="protein sequence ID" value="OUR82304.1"/>
    <property type="molecule type" value="Genomic_DNA"/>
</dbReference>
<name>A0A1Y5EMK0_COLPS</name>
<evidence type="ECO:0000313" key="2">
    <source>
        <dbReference type="Proteomes" id="UP000243053"/>
    </source>
</evidence>
<dbReference type="Proteomes" id="UP000243053">
    <property type="component" value="Unassembled WGS sequence"/>
</dbReference>
<organism evidence="1 2">
    <name type="scientific">Colwellia psychrerythraea</name>
    <name type="common">Vibrio psychroerythus</name>
    <dbReference type="NCBI Taxonomy" id="28229"/>
    <lineage>
        <taxon>Bacteria</taxon>
        <taxon>Pseudomonadati</taxon>
        <taxon>Pseudomonadota</taxon>
        <taxon>Gammaproteobacteria</taxon>
        <taxon>Alteromonadales</taxon>
        <taxon>Colwelliaceae</taxon>
        <taxon>Colwellia</taxon>
    </lineage>
</organism>
<sequence length="140" mass="16126">MILLRNIFQPNKGWRDFNMLFYVMIVLITLQSAFAMADSCESSQNNERLSEYYLQFNSIDAELVAENESALEQEINQDECLDCNAKCCPCCSNNMFTLVSVKDDIKTAELLVDGIEPTQFNRPYYSFLRPPKSSLGIYIY</sequence>
<reference evidence="2" key="1">
    <citation type="journal article" date="2017" name="Proc. Natl. Acad. Sci. U.S.A.">
        <title>Simulation of Deepwater Horizon oil plume reveals substrate specialization within a complex community of hydrocarbon degraders.</title>
        <authorList>
            <person name="Hu P."/>
            <person name="Dubinsky E.A."/>
            <person name="Probst A.J."/>
            <person name="Wang J."/>
            <person name="Sieber C.M.K."/>
            <person name="Tom L.M."/>
            <person name="Gardinali P."/>
            <person name="Banfield J.F."/>
            <person name="Atlas R.M."/>
            <person name="Andersen G.L."/>
        </authorList>
    </citation>
    <scope>NUCLEOTIDE SEQUENCE [LARGE SCALE GENOMIC DNA]</scope>
</reference>
<protein>
    <submittedName>
        <fullName evidence="1">Uncharacterized protein</fullName>
    </submittedName>
</protein>
<proteinExistence type="predicted"/>
<comment type="caution">
    <text evidence="1">The sequence shown here is derived from an EMBL/GenBank/DDBJ whole genome shotgun (WGS) entry which is preliminary data.</text>
</comment>
<evidence type="ECO:0000313" key="1">
    <source>
        <dbReference type="EMBL" id="OUR82304.1"/>
    </source>
</evidence>
<gene>
    <name evidence="1" type="ORF">A9Q75_06195</name>
</gene>
<accession>A0A1Y5EMK0</accession>